<dbReference type="InterPro" id="IPR035093">
    <property type="entry name" value="RelE/ParE_toxin_dom_sf"/>
</dbReference>
<accession>A0AAE4CN79</accession>
<dbReference type="AlphaFoldDB" id="A0AAE4CN79"/>
<keyword evidence="4" id="KW-1185">Reference proteome</keyword>
<dbReference type="GO" id="GO:0004519">
    <property type="term" value="F:endonuclease activity"/>
    <property type="evidence" value="ECO:0007669"/>
    <property type="project" value="UniProtKB-KW"/>
</dbReference>
<organism evidence="3 4">
    <name type="scientific">Haloactinomyces albus</name>
    <dbReference type="NCBI Taxonomy" id="1352928"/>
    <lineage>
        <taxon>Bacteria</taxon>
        <taxon>Bacillati</taxon>
        <taxon>Actinomycetota</taxon>
        <taxon>Actinomycetes</taxon>
        <taxon>Actinopolysporales</taxon>
        <taxon>Actinopolysporaceae</taxon>
        <taxon>Haloactinomyces</taxon>
    </lineage>
</organism>
<keyword evidence="3" id="KW-0378">Hydrolase</keyword>
<protein>
    <submittedName>
        <fullName evidence="3">mRNA-degrading endonuclease RelE of RelBE toxin-antitoxin system</fullName>
    </submittedName>
</protein>
<evidence type="ECO:0000313" key="3">
    <source>
        <dbReference type="EMBL" id="MDR7300373.1"/>
    </source>
</evidence>
<evidence type="ECO:0000256" key="2">
    <source>
        <dbReference type="ARBA" id="ARBA00022649"/>
    </source>
</evidence>
<evidence type="ECO:0000313" key="4">
    <source>
        <dbReference type="Proteomes" id="UP001180845"/>
    </source>
</evidence>
<keyword evidence="3" id="KW-0255">Endonuclease</keyword>
<comment type="caution">
    <text evidence="3">The sequence shown here is derived from an EMBL/GenBank/DDBJ whole genome shotgun (WGS) entry which is preliminary data.</text>
</comment>
<dbReference type="PANTHER" id="PTHR35601">
    <property type="entry name" value="TOXIN RELE"/>
    <property type="match status" value="1"/>
</dbReference>
<keyword evidence="3" id="KW-0540">Nuclease</keyword>
<sequence length="95" mass="10874">MTERDSAEEQPHRVELTATARRTLFRLPEKIVSACIEFISGPLATNPYRVGKPLGREFAGRHSARRGSYRVVFRVEESSGTIFVVRIDHRADVYR</sequence>
<reference evidence="3" key="1">
    <citation type="submission" date="2023-07" db="EMBL/GenBank/DDBJ databases">
        <title>Sequencing the genomes of 1000 actinobacteria strains.</title>
        <authorList>
            <person name="Klenk H.-P."/>
        </authorList>
    </citation>
    <scope>NUCLEOTIDE SEQUENCE</scope>
    <source>
        <strain evidence="3">DSM 45977</strain>
    </source>
</reference>
<dbReference type="PANTHER" id="PTHR35601:SF1">
    <property type="entry name" value="TOXIN RELE"/>
    <property type="match status" value="1"/>
</dbReference>
<dbReference type="Gene3D" id="3.30.2310.20">
    <property type="entry name" value="RelE-like"/>
    <property type="match status" value="1"/>
</dbReference>
<proteinExistence type="inferred from homology"/>
<dbReference type="RefSeq" id="WP_374727207.1">
    <property type="nucleotide sequence ID" value="NZ_JAVDXW010000001.1"/>
</dbReference>
<dbReference type="Proteomes" id="UP001180845">
    <property type="component" value="Unassembled WGS sequence"/>
</dbReference>
<keyword evidence="2" id="KW-1277">Toxin-antitoxin system</keyword>
<evidence type="ECO:0000256" key="1">
    <source>
        <dbReference type="ARBA" id="ARBA00006226"/>
    </source>
</evidence>
<dbReference type="SUPFAM" id="SSF143011">
    <property type="entry name" value="RelE-like"/>
    <property type="match status" value="1"/>
</dbReference>
<dbReference type="EMBL" id="JAVDXW010000001">
    <property type="protein sequence ID" value="MDR7300373.1"/>
    <property type="molecule type" value="Genomic_DNA"/>
</dbReference>
<name>A0AAE4CN79_9ACTN</name>
<dbReference type="Pfam" id="PF05016">
    <property type="entry name" value="ParE_toxin"/>
    <property type="match status" value="1"/>
</dbReference>
<comment type="similarity">
    <text evidence="1">Belongs to the RelE toxin family.</text>
</comment>
<gene>
    <name evidence="3" type="ORF">JOF55_000554</name>
</gene>
<dbReference type="InterPro" id="IPR007712">
    <property type="entry name" value="RelE/ParE_toxin"/>
</dbReference>